<comment type="caution">
    <text evidence="2">The sequence shown here is derived from an EMBL/GenBank/DDBJ whole genome shotgun (WGS) entry which is preliminary data.</text>
</comment>
<evidence type="ECO:0000313" key="2">
    <source>
        <dbReference type="EMBL" id="MFD1200648.1"/>
    </source>
</evidence>
<reference evidence="3" key="1">
    <citation type="journal article" date="2019" name="Int. J. Syst. Evol. Microbiol.">
        <title>The Global Catalogue of Microorganisms (GCM) 10K type strain sequencing project: providing services to taxonomists for standard genome sequencing and annotation.</title>
        <authorList>
            <consortium name="The Broad Institute Genomics Platform"/>
            <consortium name="The Broad Institute Genome Sequencing Center for Infectious Disease"/>
            <person name="Wu L."/>
            <person name="Ma J."/>
        </authorList>
    </citation>
    <scope>NUCLEOTIDE SEQUENCE [LARGE SCALE GENOMIC DNA]</scope>
    <source>
        <strain evidence="3">CCUG 50213</strain>
    </source>
</reference>
<protein>
    <submittedName>
        <fullName evidence="2">YncE family protein</fullName>
    </submittedName>
</protein>
<dbReference type="InterPro" id="IPR011964">
    <property type="entry name" value="YVTN_b-propeller_repeat"/>
</dbReference>
<dbReference type="PANTHER" id="PTHR47197:SF3">
    <property type="entry name" value="DIHYDRO-HEME D1 DEHYDROGENASE"/>
    <property type="match status" value="1"/>
</dbReference>
<dbReference type="InterPro" id="IPR051200">
    <property type="entry name" value="Host-pathogen_enzymatic-act"/>
</dbReference>
<sequence length="120" mass="12242">MMRAGINTTMTRDKSRLHRWETLLIAVFLAAAALMVAGPSAAHAAHTPETTIPVGRSPAAVAVSPDGARAYVTNFGSGTVSVIDTATNTVTETVAVGRDPSSVAVSPDGARAYVTNFGSG</sequence>
<feature type="non-terminal residue" evidence="2">
    <location>
        <position position="120"/>
    </location>
</feature>
<feature type="signal peptide" evidence="1">
    <location>
        <begin position="1"/>
        <end position="44"/>
    </location>
</feature>
<proteinExistence type="predicted"/>
<dbReference type="SUPFAM" id="SSF50974">
    <property type="entry name" value="Nitrous oxide reductase, N-terminal domain"/>
    <property type="match status" value="1"/>
</dbReference>
<dbReference type="NCBIfam" id="TIGR02276">
    <property type="entry name" value="beta_rpt_yvtn"/>
    <property type="match status" value="1"/>
</dbReference>
<dbReference type="Gene3D" id="2.130.10.10">
    <property type="entry name" value="YVTN repeat-like/Quinoprotein amine dehydrogenase"/>
    <property type="match status" value="1"/>
</dbReference>
<feature type="chain" id="PRO_5046322359" evidence="1">
    <location>
        <begin position="45"/>
        <end position="120"/>
    </location>
</feature>
<dbReference type="EMBL" id="JBHTLY010000001">
    <property type="protein sequence ID" value="MFD1200648.1"/>
    <property type="molecule type" value="Genomic_DNA"/>
</dbReference>
<accession>A0ABW3TKQ2</accession>
<name>A0ABW3TKQ2_9MICO</name>
<gene>
    <name evidence="2" type="ORF">ACFQ3U_01905</name>
</gene>
<organism evidence="2 3">
    <name type="scientific">Leucobacter albus</name>
    <dbReference type="NCBI Taxonomy" id="272210"/>
    <lineage>
        <taxon>Bacteria</taxon>
        <taxon>Bacillati</taxon>
        <taxon>Actinomycetota</taxon>
        <taxon>Actinomycetes</taxon>
        <taxon>Micrococcales</taxon>
        <taxon>Microbacteriaceae</taxon>
        <taxon>Leucobacter</taxon>
    </lineage>
</organism>
<evidence type="ECO:0000313" key="3">
    <source>
        <dbReference type="Proteomes" id="UP001597181"/>
    </source>
</evidence>
<dbReference type="InterPro" id="IPR015943">
    <property type="entry name" value="WD40/YVTN_repeat-like_dom_sf"/>
</dbReference>
<keyword evidence="3" id="KW-1185">Reference proteome</keyword>
<dbReference type="RefSeq" id="WP_382403221.1">
    <property type="nucleotide sequence ID" value="NZ_JBHTLY010000001.1"/>
</dbReference>
<evidence type="ECO:0000256" key="1">
    <source>
        <dbReference type="SAM" id="SignalP"/>
    </source>
</evidence>
<keyword evidence="1" id="KW-0732">Signal</keyword>
<dbReference type="PANTHER" id="PTHR47197">
    <property type="entry name" value="PROTEIN NIRF"/>
    <property type="match status" value="1"/>
</dbReference>
<dbReference type="Proteomes" id="UP001597181">
    <property type="component" value="Unassembled WGS sequence"/>
</dbReference>
<dbReference type="InterPro" id="IPR011045">
    <property type="entry name" value="N2O_reductase_N"/>
</dbReference>